<evidence type="ECO:0000313" key="1">
    <source>
        <dbReference type="EMBL" id="MDO7876929.1"/>
    </source>
</evidence>
<dbReference type="EMBL" id="JAUQSY010000015">
    <property type="protein sequence ID" value="MDO7876929.1"/>
    <property type="molecule type" value="Genomic_DNA"/>
</dbReference>
<sequence>MKNDLIESRNRRDNSLLGFLNSKLGRYTDIETDVAPLRARLAANQTKVNGVVQQVLGADATDSSGRTRGLRGQLTDILLRLIRGLRAEGLSTNNTDLIARLPDRPSALRRHLGGTTFAEEARRLLDLGAPLAEALVRRRYPQALNAQAEGLLKQYNDSLVDGRETDNDGSTGRQMLERLIKDNERIKKALAVFFALYQDDEDEADVYDLFRAAAKVVRRGGQEGPRETPGA</sequence>
<protein>
    <submittedName>
        <fullName evidence="1">Uncharacterized protein</fullName>
    </submittedName>
</protein>
<proteinExistence type="predicted"/>
<comment type="caution">
    <text evidence="1">The sequence shown here is derived from an EMBL/GenBank/DDBJ whole genome shotgun (WGS) entry which is preliminary data.</text>
</comment>
<keyword evidence="2" id="KW-1185">Reference proteome</keyword>
<name>A0ABT9BF79_9BACT</name>
<reference evidence="1" key="1">
    <citation type="submission" date="2023-07" db="EMBL/GenBank/DDBJ databases">
        <authorList>
            <person name="Kim M.K."/>
        </authorList>
    </citation>
    <scope>NUCLEOTIDE SEQUENCE</scope>
    <source>
        <strain evidence="1">ASUV-10-1</strain>
    </source>
</reference>
<gene>
    <name evidence="1" type="ORF">Q5H93_19440</name>
</gene>
<dbReference type="Proteomes" id="UP001176429">
    <property type="component" value="Unassembled WGS sequence"/>
</dbReference>
<accession>A0ABT9BF79</accession>
<evidence type="ECO:0000313" key="2">
    <source>
        <dbReference type="Proteomes" id="UP001176429"/>
    </source>
</evidence>
<dbReference type="RefSeq" id="WP_305008320.1">
    <property type="nucleotide sequence ID" value="NZ_JAUQSY010000015.1"/>
</dbReference>
<organism evidence="1 2">
    <name type="scientific">Hymenobacter aranciens</name>
    <dbReference type="NCBI Taxonomy" id="3063996"/>
    <lineage>
        <taxon>Bacteria</taxon>
        <taxon>Pseudomonadati</taxon>
        <taxon>Bacteroidota</taxon>
        <taxon>Cytophagia</taxon>
        <taxon>Cytophagales</taxon>
        <taxon>Hymenobacteraceae</taxon>
        <taxon>Hymenobacter</taxon>
    </lineage>
</organism>